<dbReference type="EMBL" id="JAULSV010000003">
    <property type="protein sequence ID" value="KAK0647993.1"/>
    <property type="molecule type" value="Genomic_DNA"/>
</dbReference>
<evidence type="ECO:0000313" key="3">
    <source>
        <dbReference type="EMBL" id="KAK0647993.1"/>
    </source>
</evidence>
<sequence length="257" mass="27788">MLAGPLILLQLLAAASALASTSPLDEKAPDVEASSNQLPPFTIIECPESCPCCDWCVPLAKCRRNFLPPKATYNSVRNIIGCDSLPEETPVCPIGKCDPKCLCRETLLDQLETTLLGAGGGGFSDQSHSDDIPTSEDAPTDEDPNFPSLPIKPILERGSQRLVPKLPPWYGVKPLCIKDCPCCNYCVPIEHGPHCAPYRANWLHEPYPAARKAVGCDVLPATTPLCAPGQCKGDCVCRESLFARLKRALFEEGDVDE</sequence>
<organism evidence="3 4">
    <name type="scientific">Cercophora newfieldiana</name>
    <dbReference type="NCBI Taxonomy" id="92897"/>
    <lineage>
        <taxon>Eukaryota</taxon>
        <taxon>Fungi</taxon>
        <taxon>Dikarya</taxon>
        <taxon>Ascomycota</taxon>
        <taxon>Pezizomycotina</taxon>
        <taxon>Sordariomycetes</taxon>
        <taxon>Sordariomycetidae</taxon>
        <taxon>Sordariales</taxon>
        <taxon>Lasiosphaeriaceae</taxon>
        <taxon>Cercophora</taxon>
    </lineage>
</organism>
<keyword evidence="2" id="KW-0732">Signal</keyword>
<feature type="chain" id="PRO_5041312397" evidence="2">
    <location>
        <begin position="18"/>
        <end position="257"/>
    </location>
</feature>
<comment type="caution">
    <text evidence="3">The sequence shown here is derived from an EMBL/GenBank/DDBJ whole genome shotgun (WGS) entry which is preliminary data.</text>
</comment>
<feature type="region of interest" description="Disordered" evidence="1">
    <location>
        <begin position="119"/>
        <end position="150"/>
    </location>
</feature>
<dbReference type="Proteomes" id="UP001174936">
    <property type="component" value="Unassembled WGS sequence"/>
</dbReference>
<gene>
    <name evidence="3" type="ORF">B0T16DRAFT_407561</name>
</gene>
<evidence type="ECO:0000256" key="1">
    <source>
        <dbReference type="SAM" id="MobiDB-lite"/>
    </source>
</evidence>
<keyword evidence="4" id="KW-1185">Reference proteome</keyword>
<name>A0AA40CSP9_9PEZI</name>
<evidence type="ECO:0000256" key="2">
    <source>
        <dbReference type="SAM" id="SignalP"/>
    </source>
</evidence>
<proteinExistence type="predicted"/>
<accession>A0AA40CSP9</accession>
<reference evidence="3" key="1">
    <citation type="submission" date="2023-06" db="EMBL/GenBank/DDBJ databases">
        <title>Genome-scale phylogeny and comparative genomics of the fungal order Sordariales.</title>
        <authorList>
            <consortium name="Lawrence Berkeley National Laboratory"/>
            <person name="Hensen N."/>
            <person name="Bonometti L."/>
            <person name="Westerberg I."/>
            <person name="Brannstrom I.O."/>
            <person name="Guillou S."/>
            <person name="Cros-Aarteil S."/>
            <person name="Calhoun S."/>
            <person name="Haridas S."/>
            <person name="Kuo A."/>
            <person name="Mondo S."/>
            <person name="Pangilinan J."/>
            <person name="Riley R."/>
            <person name="Labutti K."/>
            <person name="Andreopoulos B."/>
            <person name="Lipzen A."/>
            <person name="Chen C."/>
            <person name="Yanf M."/>
            <person name="Daum C."/>
            <person name="Ng V."/>
            <person name="Clum A."/>
            <person name="Steindorff A."/>
            <person name="Ohm R."/>
            <person name="Martin F."/>
            <person name="Silar P."/>
            <person name="Natvig D."/>
            <person name="Lalanne C."/>
            <person name="Gautier V."/>
            <person name="Ament-Velasquez S.L."/>
            <person name="Kruys A."/>
            <person name="Hutchinson M.I."/>
            <person name="Powell A.J."/>
            <person name="Barry K."/>
            <person name="Miller A.N."/>
            <person name="Grigoriev I.V."/>
            <person name="Debuchy R."/>
            <person name="Gladieux P."/>
            <person name="Thoren M.H."/>
            <person name="Johannesson H."/>
        </authorList>
    </citation>
    <scope>NUCLEOTIDE SEQUENCE</scope>
    <source>
        <strain evidence="3">SMH2532-1</strain>
    </source>
</reference>
<feature type="signal peptide" evidence="2">
    <location>
        <begin position="1"/>
        <end position="17"/>
    </location>
</feature>
<dbReference type="AlphaFoldDB" id="A0AA40CSP9"/>
<evidence type="ECO:0000313" key="4">
    <source>
        <dbReference type="Proteomes" id="UP001174936"/>
    </source>
</evidence>
<protein>
    <submittedName>
        <fullName evidence="3">Uncharacterized protein</fullName>
    </submittedName>
</protein>